<sequence>MSIDDKEPVEIHRISTKVLLNALAEAQTAKEAHLRRLGIAVLGDFDAGGSSRRCLKLESDQTDQAETD</sequence>
<dbReference type="RefSeq" id="WP_132831075.1">
    <property type="nucleotide sequence ID" value="NZ_SMFP01000016.1"/>
</dbReference>
<dbReference type="EMBL" id="SMFP01000016">
    <property type="protein sequence ID" value="TDE34922.1"/>
    <property type="molecule type" value="Genomic_DNA"/>
</dbReference>
<comment type="caution">
    <text evidence="1">The sequence shown here is derived from an EMBL/GenBank/DDBJ whole genome shotgun (WGS) entry which is preliminary data.</text>
</comment>
<gene>
    <name evidence="1" type="ORF">E1B25_18510</name>
</gene>
<keyword evidence="2" id="KW-1185">Reference proteome</keyword>
<dbReference type="Proteomes" id="UP000294662">
    <property type="component" value="Unassembled WGS sequence"/>
</dbReference>
<reference evidence="1 2" key="1">
    <citation type="submission" date="2019-03" db="EMBL/GenBank/DDBJ databases">
        <authorList>
            <person name="Zhang S."/>
        </authorList>
    </citation>
    <scope>NUCLEOTIDE SEQUENCE [LARGE SCALE GENOMIC DNA]</scope>
    <source>
        <strain evidence="1 2">S4J41</strain>
    </source>
</reference>
<accession>A0A4R5EKD9</accession>
<organism evidence="1 2">
    <name type="scientific">Antarcticimicrobium sediminis</name>
    <dbReference type="NCBI Taxonomy" id="2546227"/>
    <lineage>
        <taxon>Bacteria</taxon>
        <taxon>Pseudomonadati</taxon>
        <taxon>Pseudomonadota</taxon>
        <taxon>Alphaproteobacteria</taxon>
        <taxon>Rhodobacterales</taxon>
        <taxon>Paracoccaceae</taxon>
        <taxon>Antarcticimicrobium</taxon>
    </lineage>
</organism>
<protein>
    <submittedName>
        <fullName evidence="1">Uncharacterized protein</fullName>
    </submittedName>
</protein>
<dbReference type="AlphaFoldDB" id="A0A4R5EKD9"/>
<proteinExistence type="predicted"/>
<evidence type="ECO:0000313" key="1">
    <source>
        <dbReference type="EMBL" id="TDE34922.1"/>
    </source>
</evidence>
<evidence type="ECO:0000313" key="2">
    <source>
        <dbReference type="Proteomes" id="UP000294662"/>
    </source>
</evidence>
<name>A0A4R5EKD9_9RHOB</name>